<dbReference type="AlphaFoldDB" id="A0A8S3ZEJ0"/>
<dbReference type="GO" id="GO:0038023">
    <property type="term" value="F:signaling receptor activity"/>
    <property type="evidence" value="ECO:0007669"/>
    <property type="project" value="TreeGrafter"/>
</dbReference>
<dbReference type="GO" id="GO:0016020">
    <property type="term" value="C:membrane"/>
    <property type="evidence" value="ECO:0007669"/>
    <property type="project" value="UniProtKB-SubCell"/>
</dbReference>
<dbReference type="Gene3D" id="3.40.50.2300">
    <property type="match status" value="1"/>
</dbReference>
<keyword evidence="3" id="KW-1133">Transmembrane helix</keyword>
<evidence type="ECO:0000256" key="4">
    <source>
        <dbReference type="ARBA" id="ARBA00023136"/>
    </source>
</evidence>
<dbReference type="GO" id="GO:0007165">
    <property type="term" value="P:signal transduction"/>
    <property type="evidence" value="ECO:0007669"/>
    <property type="project" value="TreeGrafter"/>
</dbReference>
<organism evidence="6 7">
    <name type="scientific">Candidula unifasciata</name>
    <dbReference type="NCBI Taxonomy" id="100452"/>
    <lineage>
        <taxon>Eukaryota</taxon>
        <taxon>Metazoa</taxon>
        <taxon>Spiralia</taxon>
        <taxon>Lophotrochozoa</taxon>
        <taxon>Mollusca</taxon>
        <taxon>Gastropoda</taxon>
        <taxon>Heterobranchia</taxon>
        <taxon>Euthyneura</taxon>
        <taxon>Panpulmonata</taxon>
        <taxon>Eupulmonata</taxon>
        <taxon>Stylommatophora</taxon>
        <taxon>Helicina</taxon>
        <taxon>Helicoidea</taxon>
        <taxon>Geomitridae</taxon>
        <taxon>Candidula</taxon>
    </lineage>
</organism>
<dbReference type="Proteomes" id="UP000678393">
    <property type="component" value="Unassembled WGS sequence"/>
</dbReference>
<dbReference type="InterPro" id="IPR052612">
    <property type="entry name" value="ANP_Clearance_Receptor"/>
</dbReference>
<dbReference type="InterPro" id="IPR001828">
    <property type="entry name" value="ANF_lig-bd_rcpt"/>
</dbReference>
<proteinExistence type="predicted"/>
<dbReference type="PANTHER" id="PTHR44755">
    <property type="entry name" value="NATRIURETIC PEPTIDE RECEPTOR 3-RELATED"/>
    <property type="match status" value="1"/>
</dbReference>
<comment type="caution">
    <text evidence="6">The sequence shown here is derived from an EMBL/GenBank/DDBJ whole genome shotgun (WGS) entry which is preliminary data.</text>
</comment>
<evidence type="ECO:0000256" key="1">
    <source>
        <dbReference type="ARBA" id="ARBA00004370"/>
    </source>
</evidence>
<evidence type="ECO:0000256" key="2">
    <source>
        <dbReference type="ARBA" id="ARBA00022692"/>
    </source>
</evidence>
<protein>
    <recommendedName>
        <fullName evidence="5">Receptor ligand binding region domain-containing protein</fullName>
    </recommendedName>
</protein>
<dbReference type="PANTHER" id="PTHR44755:SF11">
    <property type="entry name" value="ATRIAL NATRIURETIC PEPTIDE RECEPTOR 3 ISOFORM X1"/>
    <property type="match status" value="1"/>
</dbReference>
<dbReference type="GO" id="GO:0017046">
    <property type="term" value="F:peptide hormone binding"/>
    <property type="evidence" value="ECO:0007669"/>
    <property type="project" value="TreeGrafter"/>
</dbReference>
<evidence type="ECO:0000259" key="5">
    <source>
        <dbReference type="Pfam" id="PF01094"/>
    </source>
</evidence>
<dbReference type="InterPro" id="IPR028082">
    <property type="entry name" value="Peripla_BP_I"/>
</dbReference>
<dbReference type="Pfam" id="PF01094">
    <property type="entry name" value="ANF_receptor"/>
    <property type="match status" value="1"/>
</dbReference>
<dbReference type="OrthoDB" id="10065302at2759"/>
<evidence type="ECO:0000313" key="6">
    <source>
        <dbReference type="EMBL" id="CAG5126255.1"/>
    </source>
</evidence>
<keyword evidence="2" id="KW-0812">Transmembrane</keyword>
<reference evidence="6" key="1">
    <citation type="submission" date="2021-04" db="EMBL/GenBank/DDBJ databases">
        <authorList>
            <consortium name="Molecular Ecology Group"/>
        </authorList>
    </citation>
    <scope>NUCLEOTIDE SEQUENCE</scope>
</reference>
<comment type="subcellular location">
    <subcellularLocation>
        <location evidence="1">Membrane</location>
    </subcellularLocation>
</comment>
<keyword evidence="4" id="KW-0472">Membrane</keyword>
<accession>A0A8S3ZEJ0</accession>
<keyword evidence="7" id="KW-1185">Reference proteome</keyword>
<name>A0A8S3ZEJ0_9EUPU</name>
<dbReference type="SUPFAM" id="SSF53822">
    <property type="entry name" value="Periplasmic binding protein-like I"/>
    <property type="match status" value="1"/>
</dbReference>
<evidence type="ECO:0000256" key="3">
    <source>
        <dbReference type="ARBA" id="ARBA00022989"/>
    </source>
</evidence>
<sequence length="195" mass="22759">MWTRHQQEPSCSAIVVFLSIMPWYLMADLVRTQSSVVSMTHRASKKPINVVLLVPKNNKYMFSYAHVYPAMDIAIKKLGLQERLLPDHYFKVRYNDTKCHEAMGMNLAIQYYFHKQVDVFFGPVCDYVIAPVLRQLTFWNLPMITPGANAWGFVKDRKSMFPMLTRVGPVSHYSLVNFFVDQVVRYNWQKVKVVS</sequence>
<dbReference type="EMBL" id="CAJHNH020002308">
    <property type="protein sequence ID" value="CAG5126255.1"/>
    <property type="molecule type" value="Genomic_DNA"/>
</dbReference>
<gene>
    <name evidence="6" type="ORF">CUNI_LOCUS11813</name>
</gene>
<feature type="domain" description="Receptor ligand binding region" evidence="5">
    <location>
        <begin position="66"/>
        <end position="194"/>
    </location>
</feature>
<evidence type="ECO:0000313" key="7">
    <source>
        <dbReference type="Proteomes" id="UP000678393"/>
    </source>
</evidence>